<sequence length="127" mass="13472">MSQPSAPAPTPPVTGMGGLLDEVHNLDRLIVHLGALLATTTLAADVERMQVRARDLSPLLAEYLEAADDDRRRLRHDTLNVLGAVAGYAELIGDDVREGMAHDLTERIQGGAHALSAMLAADREAAG</sequence>
<keyword evidence="2" id="KW-1185">Reference proteome</keyword>
<evidence type="ECO:0000313" key="1">
    <source>
        <dbReference type="EMBL" id="SDH37073.1"/>
    </source>
</evidence>
<proteinExistence type="predicted"/>
<reference evidence="2" key="1">
    <citation type="submission" date="2016-10" db="EMBL/GenBank/DDBJ databases">
        <authorList>
            <person name="Varghese N."/>
            <person name="Submissions S."/>
        </authorList>
    </citation>
    <scope>NUCLEOTIDE SEQUENCE [LARGE SCALE GENOMIC DNA]</scope>
    <source>
        <strain evidence="2">930I</strain>
    </source>
</reference>
<dbReference type="EMBL" id="FNCV01000006">
    <property type="protein sequence ID" value="SDH37073.1"/>
    <property type="molecule type" value="Genomic_DNA"/>
</dbReference>
<dbReference type="AlphaFoldDB" id="A0A1G8BVH9"/>
<accession>A0A1G8BVH9</accession>
<name>A0A1G8BVH9_9PROT</name>
<protein>
    <submittedName>
        <fullName evidence="1">Uncharacterized protein</fullName>
    </submittedName>
</protein>
<dbReference type="STRING" id="83401.SAMN05421742_106130"/>
<dbReference type="Proteomes" id="UP000217076">
    <property type="component" value="Unassembled WGS sequence"/>
</dbReference>
<evidence type="ECO:0000313" key="2">
    <source>
        <dbReference type="Proteomes" id="UP000217076"/>
    </source>
</evidence>
<organism evidence="1 2">
    <name type="scientific">Roseospirillum parvum</name>
    <dbReference type="NCBI Taxonomy" id="83401"/>
    <lineage>
        <taxon>Bacteria</taxon>
        <taxon>Pseudomonadati</taxon>
        <taxon>Pseudomonadota</taxon>
        <taxon>Alphaproteobacteria</taxon>
        <taxon>Rhodospirillales</taxon>
        <taxon>Rhodospirillaceae</taxon>
        <taxon>Roseospirillum</taxon>
    </lineage>
</organism>
<dbReference type="RefSeq" id="WP_092619509.1">
    <property type="nucleotide sequence ID" value="NZ_FNCV01000006.1"/>
</dbReference>
<gene>
    <name evidence="1" type="ORF">SAMN05421742_106130</name>
</gene>